<dbReference type="OrthoDB" id="3225429at2759"/>
<dbReference type="RefSeq" id="XP_020124324.1">
    <property type="nucleotide sequence ID" value="XM_020260062.1"/>
</dbReference>
<evidence type="ECO:0000256" key="1">
    <source>
        <dbReference type="ARBA" id="ARBA00004613"/>
    </source>
</evidence>
<dbReference type="SUPFAM" id="SSF53474">
    <property type="entry name" value="alpha/beta-Hydrolases"/>
    <property type="match status" value="1"/>
</dbReference>
<evidence type="ECO:0000256" key="12">
    <source>
        <dbReference type="RuleBase" id="RU361263"/>
    </source>
</evidence>
<dbReference type="Proteomes" id="UP000214365">
    <property type="component" value="Unassembled WGS sequence"/>
</dbReference>
<evidence type="ECO:0000256" key="5">
    <source>
        <dbReference type="ARBA" id="ARBA00022525"/>
    </source>
</evidence>
<keyword evidence="6 12" id="KW-0732">Signal</keyword>
<dbReference type="EC" id="3.1.1.74" evidence="3 12"/>
<feature type="signal peptide" evidence="12">
    <location>
        <begin position="1"/>
        <end position="22"/>
    </location>
</feature>
<protein>
    <recommendedName>
        <fullName evidence="3 12">Cutinase</fullName>
        <ecNumber evidence="3 12">3.1.1.74</ecNumber>
    </recommendedName>
</protein>
<dbReference type="InterPro" id="IPR043580">
    <property type="entry name" value="CUTINASE_1"/>
</dbReference>
<dbReference type="PROSITE" id="PS00155">
    <property type="entry name" value="CUTINASE_1"/>
    <property type="match status" value="1"/>
</dbReference>
<evidence type="ECO:0000256" key="4">
    <source>
        <dbReference type="ARBA" id="ARBA00022487"/>
    </source>
</evidence>
<dbReference type="GO" id="GO:0005576">
    <property type="term" value="C:extracellular region"/>
    <property type="evidence" value="ECO:0007669"/>
    <property type="project" value="UniProtKB-SubCell"/>
</dbReference>
<evidence type="ECO:0000256" key="3">
    <source>
        <dbReference type="ARBA" id="ARBA00013095"/>
    </source>
</evidence>
<dbReference type="PRINTS" id="PR00129">
    <property type="entry name" value="CUTINASE"/>
</dbReference>
<feature type="disulfide bond" evidence="11">
    <location>
        <begin position="86"/>
        <end position="162"/>
    </location>
</feature>
<accession>A0A225AX61</accession>
<evidence type="ECO:0000256" key="6">
    <source>
        <dbReference type="ARBA" id="ARBA00022729"/>
    </source>
</evidence>
<dbReference type="GO" id="GO:0050525">
    <property type="term" value="F:cutinase activity"/>
    <property type="evidence" value="ECO:0007669"/>
    <property type="project" value="UniProtKB-UniRule"/>
</dbReference>
<name>A0A225AX61_TALAT</name>
<comment type="function">
    <text evidence="12">Catalyzes the hydrolysis of complex carboxylic polyesters found in the cell wall of plants. Degrades cutin, a macromolecule that forms the structure of the plant cuticle.</text>
</comment>
<reference evidence="13 14" key="1">
    <citation type="submission" date="2015-06" db="EMBL/GenBank/DDBJ databases">
        <title>Talaromyces atroroseus IBT 11181 draft genome.</title>
        <authorList>
            <person name="Rasmussen K.B."/>
            <person name="Rasmussen S."/>
            <person name="Petersen B."/>
            <person name="Sicheritz-Ponten T."/>
            <person name="Mortensen U.H."/>
            <person name="Thrane U."/>
        </authorList>
    </citation>
    <scope>NUCLEOTIDE SEQUENCE [LARGE SCALE GENOMIC DNA]</scope>
    <source>
        <strain evidence="13 14">IBT 11181</strain>
    </source>
</reference>
<dbReference type="InterPro" id="IPR000675">
    <property type="entry name" value="Cutinase/axe"/>
</dbReference>
<dbReference type="PANTHER" id="PTHR48250">
    <property type="entry name" value="CUTINASE 2-RELATED"/>
    <property type="match status" value="1"/>
</dbReference>
<dbReference type="AlphaFoldDB" id="A0A225AX61"/>
<feature type="chain" id="PRO_5011811864" description="Cutinase" evidence="12">
    <location>
        <begin position="23"/>
        <end position="254"/>
    </location>
</feature>
<comment type="similarity">
    <text evidence="2 12">Belongs to the cutinase family.</text>
</comment>
<dbReference type="PANTHER" id="PTHR48250:SF1">
    <property type="entry name" value="CUTINASE"/>
    <property type="match status" value="1"/>
</dbReference>
<feature type="active site" description="Proton donor/acceptor" evidence="10">
    <location>
        <position position="238"/>
    </location>
</feature>
<keyword evidence="14" id="KW-1185">Reference proteome</keyword>
<dbReference type="GeneID" id="31000029"/>
<proteinExistence type="inferred from homology"/>
<evidence type="ECO:0000256" key="9">
    <source>
        <dbReference type="ARBA" id="ARBA00034045"/>
    </source>
</evidence>
<evidence type="ECO:0000256" key="8">
    <source>
        <dbReference type="ARBA" id="ARBA00023157"/>
    </source>
</evidence>
<evidence type="ECO:0000256" key="11">
    <source>
        <dbReference type="PIRSR" id="PIRSR611150-2"/>
    </source>
</evidence>
<comment type="catalytic activity">
    <reaction evidence="9 12">
        <text>cutin + H2O = cutin monomers.</text>
        <dbReference type="EC" id="3.1.1.74"/>
    </reaction>
</comment>
<dbReference type="SMART" id="SM01110">
    <property type="entry name" value="Cutinase"/>
    <property type="match status" value="1"/>
</dbReference>
<evidence type="ECO:0000313" key="14">
    <source>
        <dbReference type="Proteomes" id="UP000214365"/>
    </source>
</evidence>
<evidence type="ECO:0000313" key="13">
    <source>
        <dbReference type="EMBL" id="OKL64203.1"/>
    </source>
</evidence>
<dbReference type="Gene3D" id="3.40.50.1820">
    <property type="entry name" value="alpha/beta hydrolase"/>
    <property type="match status" value="1"/>
</dbReference>
<dbReference type="InterPro" id="IPR029058">
    <property type="entry name" value="AB_hydrolase_fold"/>
</dbReference>
<gene>
    <name evidence="13" type="ORF">UA08_00274</name>
</gene>
<dbReference type="GO" id="GO:0016052">
    <property type="term" value="P:carbohydrate catabolic process"/>
    <property type="evidence" value="ECO:0007669"/>
    <property type="project" value="TreeGrafter"/>
</dbReference>
<dbReference type="InterPro" id="IPR011150">
    <property type="entry name" value="Cutinase_monf"/>
</dbReference>
<evidence type="ECO:0000256" key="7">
    <source>
        <dbReference type="ARBA" id="ARBA00022801"/>
    </source>
</evidence>
<feature type="active site" description="Nucleophile" evidence="10">
    <location>
        <position position="173"/>
    </location>
</feature>
<dbReference type="Pfam" id="PF01083">
    <property type="entry name" value="Cutinase"/>
    <property type="match status" value="1"/>
</dbReference>
<comment type="subcellular location">
    <subcellularLocation>
        <location evidence="1 12">Secreted</location>
    </subcellularLocation>
</comment>
<feature type="disulfide bond" evidence="11">
    <location>
        <begin position="221"/>
        <end position="228"/>
    </location>
</feature>
<evidence type="ECO:0000256" key="10">
    <source>
        <dbReference type="PIRSR" id="PIRSR611150-1"/>
    </source>
</evidence>
<dbReference type="EMBL" id="LFMY01000001">
    <property type="protein sequence ID" value="OKL64203.1"/>
    <property type="molecule type" value="Genomic_DNA"/>
</dbReference>
<organism evidence="13 14">
    <name type="scientific">Talaromyces atroroseus</name>
    <dbReference type="NCBI Taxonomy" id="1441469"/>
    <lineage>
        <taxon>Eukaryota</taxon>
        <taxon>Fungi</taxon>
        <taxon>Dikarya</taxon>
        <taxon>Ascomycota</taxon>
        <taxon>Pezizomycotina</taxon>
        <taxon>Eurotiomycetes</taxon>
        <taxon>Eurotiomycetidae</taxon>
        <taxon>Eurotiales</taxon>
        <taxon>Trichocomaceae</taxon>
        <taxon>Talaromyces</taxon>
        <taxon>Talaromyces sect. Trachyspermi</taxon>
    </lineage>
</organism>
<comment type="caution">
    <text evidence="13">The sequence shown here is derived from an EMBL/GenBank/DDBJ whole genome shotgun (WGS) entry which is preliminary data.</text>
</comment>
<dbReference type="STRING" id="1441469.A0A225AX61"/>
<keyword evidence="7 12" id="KW-0378">Hydrolase</keyword>
<keyword evidence="4 12" id="KW-0719">Serine esterase</keyword>
<sequence length="254" mass="26742">MHSTTLLAIFLSSGIALTGTSASSLSKIKRKETLLNEFLADLLKYLPAIDEPLVDATSVITDLDSVLADLTGANTTENQLIDGSSCDEYTLIFARGTAEPGNMGVLVGPPLVWALQDIVGTDGLTIQGVNNYSASVEGYLEGGDPDGSDNMASLISEAYSSCPDTKLIVGGYSQGCQIVHNAISELDATTAAWIDKVVLFGDPDDGEAMSNVDSSNVYTVCNSKDDICDDGDIITVWHLIYAENVTAAAEWATS</sequence>
<keyword evidence="8 11" id="KW-1015">Disulfide bond</keyword>
<evidence type="ECO:0000256" key="2">
    <source>
        <dbReference type="ARBA" id="ARBA00007534"/>
    </source>
</evidence>
<feature type="active site" evidence="10">
    <location>
        <position position="225"/>
    </location>
</feature>
<keyword evidence="5 12" id="KW-0964">Secreted</keyword>